<gene>
    <name evidence="2" type="ORF">DCF25_15965</name>
</gene>
<sequence length="161" mass="17946">MLFKMLSAVAVTSGIGLLSLASSIMPSAIAQTTDYREVMENDDFSLWNSGESRGVAFNVWSRKGKAGGGYYYFMWKAPYASVEDRGDPEVVVFFDSNITRLDSEYLVDCYNDGSYGQLCEEPEKKPAHYRYAGPCIFFWQVAADGSMCGERSAIAWPGQFE</sequence>
<evidence type="ECO:0000313" key="3">
    <source>
        <dbReference type="Proteomes" id="UP000249354"/>
    </source>
</evidence>
<feature type="chain" id="PRO_5015935257" evidence="1">
    <location>
        <begin position="31"/>
        <end position="161"/>
    </location>
</feature>
<reference evidence="3" key="1">
    <citation type="submission" date="2018-04" db="EMBL/GenBank/DDBJ databases">
        <authorList>
            <person name="Cornet L."/>
        </authorList>
    </citation>
    <scope>NUCLEOTIDE SEQUENCE [LARGE SCALE GENOMIC DNA]</scope>
</reference>
<protein>
    <submittedName>
        <fullName evidence="2">Uncharacterized protein</fullName>
    </submittedName>
</protein>
<name>A0A2W4U3H5_9CYAN</name>
<evidence type="ECO:0000313" key="2">
    <source>
        <dbReference type="EMBL" id="PZO13570.1"/>
    </source>
</evidence>
<evidence type="ECO:0000256" key="1">
    <source>
        <dbReference type="SAM" id="SignalP"/>
    </source>
</evidence>
<dbReference type="EMBL" id="QBMC01000123">
    <property type="protein sequence ID" value="PZO13570.1"/>
    <property type="molecule type" value="Genomic_DNA"/>
</dbReference>
<dbReference type="AlphaFoldDB" id="A0A2W4U3H5"/>
<keyword evidence="1" id="KW-0732">Signal</keyword>
<reference evidence="2 3" key="2">
    <citation type="submission" date="2018-06" db="EMBL/GenBank/DDBJ databases">
        <title>Metagenomic assembly of (sub)arctic Cyanobacteria and their associated microbiome from non-axenic cultures.</title>
        <authorList>
            <person name="Baurain D."/>
        </authorList>
    </citation>
    <scope>NUCLEOTIDE SEQUENCE [LARGE SCALE GENOMIC DNA]</scope>
    <source>
        <strain evidence="2">ULC129bin1</strain>
    </source>
</reference>
<proteinExistence type="predicted"/>
<dbReference type="Proteomes" id="UP000249354">
    <property type="component" value="Unassembled WGS sequence"/>
</dbReference>
<organism evidence="2 3">
    <name type="scientific">Leptolyngbya foveolarum</name>
    <dbReference type="NCBI Taxonomy" id="47253"/>
    <lineage>
        <taxon>Bacteria</taxon>
        <taxon>Bacillati</taxon>
        <taxon>Cyanobacteriota</taxon>
        <taxon>Cyanophyceae</taxon>
        <taxon>Leptolyngbyales</taxon>
        <taxon>Leptolyngbyaceae</taxon>
        <taxon>Leptolyngbya group</taxon>
        <taxon>Leptolyngbya</taxon>
    </lineage>
</organism>
<feature type="signal peptide" evidence="1">
    <location>
        <begin position="1"/>
        <end position="30"/>
    </location>
</feature>
<accession>A0A2W4U3H5</accession>
<comment type="caution">
    <text evidence="2">The sequence shown here is derived from an EMBL/GenBank/DDBJ whole genome shotgun (WGS) entry which is preliminary data.</text>
</comment>